<dbReference type="GO" id="GO:0006303">
    <property type="term" value="P:double-strand break repair via nonhomologous end joining"/>
    <property type="evidence" value="ECO:0007669"/>
    <property type="project" value="TreeGrafter"/>
</dbReference>
<evidence type="ECO:0000259" key="6">
    <source>
        <dbReference type="PROSITE" id="PS50160"/>
    </source>
</evidence>
<comment type="caution">
    <text evidence="7">The sequence shown here is derived from an EMBL/GenBank/DDBJ whole genome shotgun (WGS) entry which is preliminary data.</text>
</comment>
<dbReference type="OrthoDB" id="2160351at2759"/>
<dbReference type="PANTHER" id="PTHR45997:SF2">
    <property type="entry name" value="ATP DEPENDENT DNA LIGASE DOMAIN PROTEIN (AFU_ORTHOLOGUE AFUA_5G02430)"/>
    <property type="match status" value="1"/>
</dbReference>
<dbReference type="InterPro" id="IPR029710">
    <property type="entry name" value="LIG4"/>
</dbReference>
<evidence type="ECO:0000256" key="1">
    <source>
        <dbReference type="ARBA" id="ARBA00007572"/>
    </source>
</evidence>
<dbReference type="PANTHER" id="PTHR45997">
    <property type="entry name" value="DNA LIGASE 4"/>
    <property type="match status" value="1"/>
</dbReference>
<dbReference type="GO" id="GO:0006297">
    <property type="term" value="P:nucleotide-excision repair, DNA gap filling"/>
    <property type="evidence" value="ECO:0007669"/>
    <property type="project" value="TreeGrafter"/>
</dbReference>
<feature type="domain" description="ATP-dependent DNA ligase family profile" evidence="6">
    <location>
        <begin position="401"/>
        <end position="539"/>
    </location>
</feature>
<protein>
    <submittedName>
        <fullName evidence="7">DNA ligase/mRNA capping enzyme</fullName>
    </submittedName>
</protein>
<dbReference type="InterPro" id="IPR012308">
    <property type="entry name" value="DNA_ligase_ATP-dep_N"/>
</dbReference>
<dbReference type="GO" id="GO:0006310">
    <property type="term" value="P:DNA recombination"/>
    <property type="evidence" value="ECO:0007669"/>
    <property type="project" value="InterPro"/>
</dbReference>
<dbReference type="GO" id="GO:0003677">
    <property type="term" value="F:DNA binding"/>
    <property type="evidence" value="ECO:0007669"/>
    <property type="project" value="InterPro"/>
</dbReference>
<dbReference type="GO" id="GO:0005524">
    <property type="term" value="F:ATP binding"/>
    <property type="evidence" value="ECO:0007669"/>
    <property type="project" value="UniProtKB-KW"/>
</dbReference>
<keyword evidence="5" id="KW-0539">Nucleus</keyword>
<evidence type="ECO:0000256" key="4">
    <source>
        <dbReference type="ARBA" id="ARBA00022840"/>
    </source>
</evidence>
<evidence type="ECO:0000313" key="7">
    <source>
        <dbReference type="EMBL" id="KAF2725143.1"/>
    </source>
</evidence>
<dbReference type="Gene3D" id="1.10.3260.10">
    <property type="entry name" value="DNA ligase, ATP-dependent, N-terminal domain"/>
    <property type="match status" value="1"/>
</dbReference>
<evidence type="ECO:0000256" key="3">
    <source>
        <dbReference type="ARBA" id="ARBA00022741"/>
    </source>
</evidence>
<name>A0A9P4UTY0_9PEZI</name>
<keyword evidence="4" id="KW-0067">ATP-binding</keyword>
<proteinExistence type="inferred from homology"/>
<dbReference type="Proteomes" id="UP000799441">
    <property type="component" value="Unassembled WGS sequence"/>
</dbReference>
<dbReference type="PROSITE" id="PS50160">
    <property type="entry name" value="DNA_LIGASE_A3"/>
    <property type="match status" value="1"/>
</dbReference>
<dbReference type="Gene3D" id="2.40.50.140">
    <property type="entry name" value="Nucleic acid-binding proteins"/>
    <property type="match status" value="1"/>
</dbReference>
<gene>
    <name evidence="7" type="ORF">K431DRAFT_208886</name>
</gene>
<dbReference type="AlphaFoldDB" id="A0A9P4UTY0"/>
<organism evidence="7 8">
    <name type="scientific">Polychaeton citri CBS 116435</name>
    <dbReference type="NCBI Taxonomy" id="1314669"/>
    <lineage>
        <taxon>Eukaryota</taxon>
        <taxon>Fungi</taxon>
        <taxon>Dikarya</taxon>
        <taxon>Ascomycota</taxon>
        <taxon>Pezizomycotina</taxon>
        <taxon>Dothideomycetes</taxon>
        <taxon>Dothideomycetidae</taxon>
        <taxon>Capnodiales</taxon>
        <taxon>Capnodiaceae</taxon>
        <taxon>Polychaeton</taxon>
    </lineage>
</organism>
<evidence type="ECO:0000313" key="8">
    <source>
        <dbReference type="Proteomes" id="UP000799441"/>
    </source>
</evidence>
<dbReference type="Gene3D" id="3.30.470.30">
    <property type="entry name" value="DNA ligase/mRNA capping enzyme"/>
    <property type="match status" value="1"/>
</dbReference>
<feature type="non-terminal residue" evidence="7">
    <location>
        <position position="683"/>
    </location>
</feature>
<dbReference type="Pfam" id="PF04675">
    <property type="entry name" value="DNA_ligase_A_N"/>
    <property type="match status" value="1"/>
</dbReference>
<keyword evidence="8" id="KW-1185">Reference proteome</keyword>
<evidence type="ECO:0000256" key="5">
    <source>
        <dbReference type="ARBA" id="ARBA00023242"/>
    </source>
</evidence>
<reference evidence="7" key="1">
    <citation type="journal article" date="2020" name="Stud. Mycol.">
        <title>101 Dothideomycetes genomes: a test case for predicting lifestyles and emergence of pathogens.</title>
        <authorList>
            <person name="Haridas S."/>
            <person name="Albert R."/>
            <person name="Binder M."/>
            <person name="Bloem J."/>
            <person name="Labutti K."/>
            <person name="Salamov A."/>
            <person name="Andreopoulos B."/>
            <person name="Baker S."/>
            <person name="Barry K."/>
            <person name="Bills G."/>
            <person name="Bluhm B."/>
            <person name="Cannon C."/>
            <person name="Castanera R."/>
            <person name="Culley D."/>
            <person name="Daum C."/>
            <person name="Ezra D."/>
            <person name="Gonzalez J."/>
            <person name="Henrissat B."/>
            <person name="Kuo A."/>
            <person name="Liang C."/>
            <person name="Lipzen A."/>
            <person name="Lutzoni F."/>
            <person name="Magnuson J."/>
            <person name="Mondo S."/>
            <person name="Nolan M."/>
            <person name="Ohm R."/>
            <person name="Pangilinan J."/>
            <person name="Park H.-J."/>
            <person name="Ramirez L."/>
            <person name="Alfaro M."/>
            <person name="Sun H."/>
            <person name="Tritt A."/>
            <person name="Yoshinaga Y."/>
            <person name="Zwiers L.-H."/>
            <person name="Turgeon B."/>
            <person name="Goodwin S."/>
            <person name="Spatafora J."/>
            <person name="Crous P."/>
            <person name="Grigoriev I."/>
        </authorList>
    </citation>
    <scope>NUCLEOTIDE SEQUENCE</scope>
    <source>
        <strain evidence="7">CBS 116435</strain>
    </source>
</reference>
<sequence>MPIGFSSVCELLERLEILESHDGPLRLPQDRASIRLNIVQSWFRSHRRQIDSLDVDGGCALLSTLLPERRTDRVYGLQAAGLCKILCRQLGYGIQRRRELHLYTEAGYGDLGACLERTFAAGGPPAHPPVSLEELDGFFNLAAALCRFSSPEIRAQPSPTVRDRDENMRTICYRLSSCEAKWFARLVLKDLGSVEIDDRLVLKSFHFLLPDLLRFQNSFEACLGHLKRNLSQFPPTPDARSELAFLQMVNCKLEPTVGIKVGRPRFTKAWSFDHCFKTAGSRRWLAERKYDGEYCEIHIDRSQSSNPYECIKIFSKSGKDSTADRKGIHATLVECLGLGRKDCKIKHRAIILGELVVWSDRENSIMPFDRVRKYVTRSGRMIGTDQDSPRVAHEHLAVAFFDLLVWDDDVVMRRSVTERRQWLRAVYKKIPGRAIGVEWKELDFSLDPVRCRKSLLQQFATSVTRGCEGLVLKPCEVPYFAVGDSTTHPPLIKLKKDYMNGFGNEADLAIVGAGYNAQLHSKTRLSGLKLTTFHIGCLVNDQEALRYGKRPKFRIVGTISAGQHCIPDTVLLEINRLPLNNIIAYASNNTNALYDLELLPGSHPSFVFLEPVVCEILGSGFEKPSNQKFLMLRHARVKKLHQDRTWQDCVTFDGLQHQALDAQAVAERSSESQEIRRLVGKLE</sequence>
<dbReference type="SUPFAM" id="SSF56091">
    <property type="entry name" value="DNA ligase/mRNA capping enzyme, catalytic domain"/>
    <property type="match status" value="1"/>
</dbReference>
<dbReference type="InterPro" id="IPR036599">
    <property type="entry name" value="DNA_ligase_N_sf"/>
</dbReference>
<dbReference type="InterPro" id="IPR012310">
    <property type="entry name" value="DNA_ligase_ATP-dep_cent"/>
</dbReference>
<dbReference type="GO" id="GO:0003910">
    <property type="term" value="F:DNA ligase (ATP) activity"/>
    <property type="evidence" value="ECO:0007669"/>
    <property type="project" value="InterPro"/>
</dbReference>
<dbReference type="InterPro" id="IPR012340">
    <property type="entry name" value="NA-bd_OB-fold"/>
</dbReference>
<dbReference type="Pfam" id="PF01068">
    <property type="entry name" value="DNA_ligase_A_M"/>
    <property type="match status" value="1"/>
</dbReference>
<dbReference type="GO" id="GO:0032807">
    <property type="term" value="C:DNA ligase IV complex"/>
    <property type="evidence" value="ECO:0007669"/>
    <property type="project" value="TreeGrafter"/>
</dbReference>
<dbReference type="EMBL" id="MU003768">
    <property type="protein sequence ID" value="KAF2725143.1"/>
    <property type="molecule type" value="Genomic_DNA"/>
</dbReference>
<keyword evidence="2 7" id="KW-0436">Ligase</keyword>
<keyword evidence="3" id="KW-0547">Nucleotide-binding</keyword>
<evidence type="ECO:0000256" key="2">
    <source>
        <dbReference type="ARBA" id="ARBA00022598"/>
    </source>
</evidence>
<comment type="similarity">
    <text evidence="1">Belongs to the ATP-dependent DNA ligase family.</text>
</comment>
<accession>A0A9P4UTY0</accession>